<accession>A0A9W9KPB4</accession>
<keyword evidence="2" id="KW-1185">Reference proteome</keyword>
<dbReference type="OrthoDB" id="3469225at2759"/>
<dbReference type="EMBL" id="JAPQKH010000002">
    <property type="protein sequence ID" value="KAJ5112876.1"/>
    <property type="molecule type" value="Genomic_DNA"/>
</dbReference>
<dbReference type="PANTHER" id="PTHR37540:SF5">
    <property type="entry name" value="TRANSCRIPTION FACTOR DOMAIN-CONTAINING PROTEIN"/>
    <property type="match status" value="1"/>
</dbReference>
<dbReference type="Pfam" id="PF11951">
    <property type="entry name" value="Fungal_trans_2"/>
    <property type="match status" value="1"/>
</dbReference>
<dbReference type="InterPro" id="IPR021858">
    <property type="entry name" value="Fun_TF"/>
</dbReference>
<gene>
    <name evidence="1" type="ORF">N7456_001410</name>
</gene>
<reference evidence="1" key="2">
    <citation type="journal article" date="2023" name="IMA Fungus">
        <title>Comparative genomic study of the Penicillium genus elucidates a diverse pangenome and 15 lateral gene transfer events.</title>
        <authorList>
            <person name="Petersen C."/>
            <person name="Sorensen T."/>
            <person name="Nielsen M.R."/>
            <person name="Sondergaard T.E."/>
            <person name="Sorensen J.L."/>
            <person name="Fitzpatrick D.A."/>
            <person name="Frisvad J.C."/>
            <person name="Nielsen K.L."/>
        </authorList>
    </citation>
    <scope>NUCLEOTIDE SEQUENCE</scope>
    <source>
        <strain evidence="1">IBT 30069</strain>
    </source>
</reference>
<organism evidence="1 2">
    <name type="scientific">Penicillium angulare</name>
    <dbReference type="NCBI Taxonomy" id="116970"/>
    <lineage>
        <taxon>Eukaryota</taxon>
        <taxon>Fungi</taxon>
        <taxon>Dikarya</taxon>
        <taxon>Ascomycota</taxon>
        <taxon>Pezizomycotina</taxon>
        <taxon>Eurotiomycetes</taxon>
        <taxon>Eurotiomycetidae</taxon>
        <taxon>Eurotiales</taxon>
        <taxon>Aspergillaceae</taxon>
        <taxon>Penicillium</taxon>
    </lineage>
</organism>
<protein>
    <submittedName>
        <fullName evidence="1">Uncharacterized protein</fullName>
    </submittedName>
</protein>
<evidence type="ECO:0000313" key="1">
    <source>
        <dbReference type="EMBL" id="KAJ5112876.1"/>
    </source>
</evidence>
<comment type="caution">
    <text evidence="1">The sequence shown here is derived from an EMBL/GenBank/DDBJ whole genome shotgun (WGS) entry which is preliminary data.</text>
</comment>
<name>A0A9W9KPB4_9EURO</name>
<dbReference type="Proteomes" id="UP001149165">
    <property type="component" value="Unassembled WGS sequence"/>
</dbReference>
<sequence>MALCDSSAFQLCMANAAMFLDEFHHPTTFQYEKSHEALTYYGQGARQVTRRLADPDECASEGLITCVLGFICHDLYVGTLDRWAYHIHGLKRMVQIRDGFKDLNENLQLFASWFDLVGSAIKDTAPRLQDYSYFQVPSRERVQKSALLAQMIEELGQGSDESGELVLALDEVATVCQFVNLYFRRAGFWRQENDLSSLQVLGPATYLLLSMSRFESTNPSCFLFVHEMMRVALLILLAGLKQAYELAAPEMDLFQSKLYALVTTGTLQEGNFYLLPRLQIWALVTASLFQVSEHQINTYAKEIHKRIPACGFHDGASVLKHSGNILWIERLADTTVLEGLAFNIDQAQSSLV</sequence>
<reference evidence="1" key="1">
    <citation type="submission" date="2022-11" db="EMBL/GenBank/DDBJ databases">
        <authorList>
            <person name="Petersen C."/>
        </authorList>
    </citation>
    <scope>NUCLEOTIDE SEQUENCE</scope>
    <source>
        <strain evidence="1">IBT 30069</strain>
    </source>
</reference>
<evidence type="ECO:0000313" key="2">
    <source>
        <dbReference type="Proteomes" id="UP001149165"/>
    </source>
</evidence>
<dbReference type="PANTHER" id="PTHR37540">
    <property type="entry name" value="TRANSCRIPTION FACTOR (ACR-2), PUTATIVE-RELATED-RELATED"/>
    <property type="match status" value="1"/>
</dbReference>
<proteinExistence type="predicted"/>
<dbReference type="AlphaFoldDB" id="A0A9W9KPB4"/>